<organism evidence="1 2">
    <name type="scientific">Bacillus salipaludis</name>
    <dbReference type="NCBI Taxonomy" id="2547811"/>
    <lineage>
        <taxon>Bacteria</taxon>
        <taxon>Bacillati</taxon>
        <taxon>Bacillota</taxon>
        <taxon>Bacilli</taxon>
        <taxon>Bacillales</taxon>
        <taxon>Bacillaceae</taxon>
        <taxon>Bacillus</taxon>
    </lineage>
</organism>
<accession>A0ABW8RGY1</accession>
<evidence type="ECO:0000313" key="1">
    <source>
        <dbReference type="EMBL" id="MFK9092747.1"/>
    </source>
</evidence>
<evidence type="ECO:0000313" key="2">
    <source>
        <dbReference type="Proteomes" id="UP001623041"/>
    </source>
</evidence>
<dbReference type="RefSeq" id="WP_406581317.1">
    <property type="nucleotide sequence ID" value="NZ_JBJHQH010000010.1"/>
</dbReference>
<keyword evidence="2" id="KW-1185">Reference proteome</keyword>
<sequence length="165" mass="19250">MNLLESKVIQTKFEKEIFIDEISNIELSGFQYPNKDFPYYEMMVGVDLMRIRNNEFYGTKQSYFGLRITEDLQTIVVFDPDQQSIFAVKNELEKQAAIELIDYLLIESPKFKELVRQMIYYNKQANVVSDIEIQEHKAKLSVLEGLLNVPNLDVKIAVQKKNIAC</sequence>
<protein>
    <submittedName>
        <fullName evidence="1">Uncharacterized protein</fullName>
    </submittedName>
</protein>
<dbReference type="Proteomes" id="UP001623041">
    <property type="component" value="Unassembled WGS sequence"/>
</dbReference>
<proteinExistence type="predicted"/>
<dbReference type="EMBL" id="JBJHQH010000010">
    <property type="protein sequence ID" value="MFK9092747.1"/>
    <property type="molecule type" value="Genomic_DNA"/>
</dbReference>
<name>A0ABW8RGY1_9BACI</name>
<comment type="caution">
    <text evidence="1">The sequence shown here is derived from an EMBL/GenBank/DDBJ whole genome shotgun (WGS) entry which is preliminary data.</text>
</comment>
<gene>
    <name evidence="1" type="ORF">ACJEBI_14810</name>
</gene>
<reference evidence="1 2" key="1">
    <citation type="submission" date="2024-11" db="EMBL/GenBank/DDBJ databases">
        <authorList>
            <person name="Lucas J.A."/>
        </authorList>
    </citation>
    <scope>NUCLEOTIDE SEQUENCE [LARGE SCALE GENOMIC DNA]</scope>
    <source>
        <strain evidence="1 2">Z 5.4</strain>
    </source>
</reference>